<feature type="coiled-coil region" evidence="1">
    <location>
        <begin position="47"/>
        <end position="81"/>
    </location>
</feature>
<sequence length="251" mass="27482">MTITTTAMLAEIDLHGIPTKVRNLRGVLLQDLGKVLSDERYAEDYRREQANKLFTDARQQIDRYQREAEQARDAVTEWINEAAATGTGDAQRELLDLMKQRDAWERIKRQLDHGVSAAQVVEEAAGRKDLAALVGMQRELPVYGKVSGGMVTIGMAGTMAQVERAVADLLPGDRGVAERHRIKLGLQWEEAVAALQGAREHVVALQADPAGHLRRAARLEDVERNGSGFSVSNGVVQSRGSRSGGEFTGTV</sequence>
<accession>A0ABW7YKK7</accession>
<feature type="compositionally biased region" description="Low complexity" evidence="2">
    <location>
        <begin position="230"/>
        <end position="241"/>
    </location>
</feature>
<dbReference type="Proteomes" id="UP001612741">
    <property type="component" value="Unassembled WGS sequence"/>
</dbReference>
<feature type="compositionally biased region" description="Gly residues" evidence="2">
    <location>
        <begin position="242"/>
        <end position="251"/>
    </location>
</feature>
<evidence type="ECO:0000256" key="2">
    <source>
        <dbReference type="SAM" id="MobiDB-lite"/>
    </source>
</evidence>
<evidence type="ECO:0000313" key="4">
    <source>
        <dbReference type="Proteomes" id="UP001612741"/>
    </source>
</evidence>
<dbReference type="RefSeq" id="WP_397078557.1">
    <property type="nucleotide sequence ID" value="NZ_JBITGY010000001.1"/>
</dbReference>
<evidence type="ECO:0000313" key="3">
    <source>
        <dbReference type="EMBL" id="MFI6496432.1"/>
    </source>
</evidence>
<proteinExistence type="predicted"/>
<protein>
    <submittedName>
        <fullName evidence="3">Uncharacterized protein</fullName>
    </submittedName>
</protein>
<keyword evidence="1" id="KW-0175">Coiled coil</keyword>
<dbReference type="EMBL" id="JBITGY010000001">
    <property type="protein sequence ID" value="MFI6496432.1"/>
    <property type="molecule type" value="Genomic_DNA"/>
</dbReference>
<organism evidence="3 4">
    <name type="scientific">Nonomuraea typhae</name>
    <dbReference type="NCBI Taxonomy" id="2603600"/>
    <lineage>
        <taxon>Bacteria</taxon>
        <taxon>Bacillati</taxon>
        <taxon>Actinomycetota</taxon>
        <taxon>Actinomycetes</taxon>
        <taxon>Streptosporangiales</taxon>
        <taxon>Streptosporangiaceae</taxon>
        <taxon>Nonomuraea</taxon>
    </lineage>
</organism>
<name>A0ABW7YKK7_9ACTN</name>
<evidence type="ECO:0000256" key="1">
    <source>
        <dbReference type="SAM" id="Coils"/>
    </source>
</evidence>
<feature type="region of interest" description="Disordered" evidence="2">
    <location>
        <begin position="230"/>
        <end position="251"/>
    </location>
</feature>
<reference evidence="3 4" key="1">
    <citation type="submission" date="2024-10" db="EMBL/GenBank/DDBJ databases">
        <title>The Natural Products Discovery Center: Release of the First 8490 Sequenced Strains for Exploring Actinobacteria Biosynthetic Diversity.</title>
        <authorList>
            <person name="Kalkreuter E."/>
            <person name="Kautsar S.A."/>
            <person name="Yang D."/>
            <person name="Bader C.D."/>
            <person name="Teijaro C.N."/>
            <person name="Fluegel L."/>
            <person name="Davis C.M."/>
            <person name="Simpson J.R."/>
            <person name="Lauterbach L."/>
            <person name="Steele A.D."/>
            <person name="Gui C."/>
            <person name="Meng S."/>
            <person name="Li G."/>
            <person name="Viehrig K."/>
            <person name="Ye F."/>
            <person name="Su P."/>
            <person name="Kiefer A.F."/>
            <person name="Nichols A."/>
            <person name="Cepeda A.J."/>
            <person name="Yan W."/>
            <person name="Fan B."/>
            <person name="Jiang Y."/>
            <person name="Adhikari A."/>
            <person name="Zheng C.-J."/>
            <person name="Schuster L."/>
            <person name="Cowan T.M."/>
            <person name="Smanski M.J."/>
            <person name="Chevrette M.G."/>
            <person name="De Carvalho L.P.S."/>
            <person name="Shen B."/>
        </authorList>
    </citation>
    <scope>NUCLEOTIDE SEQUENCE [LARGE SCALE GENOMIC DNA]</scope>
    <source>
        <strain evidence="3 4">NPDC050545</strain>
    </source>
</reference>
<keyword evidence="4" id="KW-1185">Reference proteome</keyword>
<comment type="caution">
    <text evidence="3">The sequence shown here is derived from an EMBL/GenBank/DDBJ whole genome shotgun (WGS) entry which is preliminary data.</text>
</comment>
<gene>
    <name evidence="3" type="ORF">ACIBG2_03555</name>
</gene>